<dbReference type="OrthoDB" id="6427640at2759"/>
<protein>
    <submittedName>
        <fullName evidence="1">Uncharacterized protein</fullName>
    </submittedName>
</protein>
<dbReference type="EMBL" id="JXLN01011644">
    <property type="protein sequence ID" value="KPM07542.1"/>
    <property type="molecule type" value="Genomic_DNA"/>
</dbReference>
<proteinExistence type="predicted"/>
<evidence type="ECO:0000313" key="1">
    <source>
        <dbReference type="EMBL" id="KPM07542.1"/>
    </source>
</evidence>
<dbReference type="Proteomes" id="UP000616769">
    <property type="component" value="Unassembled WGS sequence"/>
</dbReference>
<reference evidence="1 2" key="1">
    <citation type="journal article" date="2015" name="Parasit. Vectors">
        <title>Draft genome of the scabies mite.</title>
        <authorList>
            <person name="Rider S.D.Jr."/>
            <person name="Morgan M.S."/>
            <person name="Arlian L.G."/>
        </authorList>
    </citation>
    <scope>NUCLEOTIDE SEQUENCE [LARGE SCALE GENOMIC DNA]</scope>
    <source>
        <strain evidence="1">Arlian Lab</strain>
    </source>
</reference>
<evidence type="ECO:0000313" key="2">
    <source>
        <dbReference type="Proteomes" id="UP000616769"/>
    </source>
</evidence>
<dbReference type="VEuPathDB" id="VectorBase:SSCA000684"/>
<accession>A0A132A9B3</accession>
<organism evidence="1 2">
    <name type="scientific">Sarcoptes scabiei</name>
    <name type="common">Itch mite</name>
    <name type="synonym">Acarus scabiei</name>
    <dbReference type="NCBI Taxonomy" id="52283"/>
    <lineage>
        <taxon>Eukaryota</taxon>
        <taxon>Metazoa</taxon>
        <taxon>Ecdysozoa</taxon>
        <taxon>Arthropoda</taxon>
        <taxon>Chelicerata</taxon>
        <taxon>Arachnida</taxon>
        <taxon>Acari</taxon>
        <taxon>Acariformes</taxon>
        <taxon>Sarcoptiformes</taxon>
        <taxon>Astigmata</taxon>
        <taxon>Psoroptidia</taxon>
        <taxon>Sarcoptoidea</taxon>
        <taxon>Sarcoptidae</taxon>
        <taxon>Sarcoptinae</taxon>
        <taxon>Sarcoptes</taxon>
    </lineage>
</organism>
<name>A0A132A9B3_SARSC</name>
<comment type="caution">
    <text evidence="1">The sequence shown here is derived from an EMBL/GenBank/DDBJ whole genome shotgun (WGS) entry which is preliminary data.</text>
</comment>
<sequence length="140" mass="15878">MFEWNNQEYCELKSEYNSTTNECPNRSKAIFNRTTRMYQCDCKTKISSLTFMQDSERTCSLVPKLLVSKTLSAVNVHQDSILFGEPTKKFVSITVMMRESLENVLVVTLGAILYPRLPTSSKLIVVDASTELFENGSMKG</sequence>
<dbReference type="AlphaFoldDB" id="A0A132A9B3"/>
<gene>
    <name evidence="1" type="ORF">QR98_0060390</name>
</gene>